<dbReference type="AlphaFoldDB" id="A0A0G4MTV3"/>
<reference evidence="2" key="1">
    <citation type="submission" date="2015-05" db="EMBL/GenBank/DDBJ databases">
        <authorList>
            <person name="Fogelqvist Johan"/>
        </authorList>
    </citation>
    <scope>NUCLEOTIDE SEQUENCE [LARGE SCALE GENOMIC DNA]</scope>
</reference>
<protein>
    <submittedName>
        <fullName evidence="1">Uncharacterized protein</fullName>
    </submittedName>
</protein>
<dbReference type="EMBL" id="CVQI01030113">
    <property type="protein sequence ID" value="CRK37410.1"/>
    <property type="molecule type" value="Genomic_DNA"/>
</dbReference>
<dbReference type="InterPro" id="IPR036915">
    <property type="entry name" value="Cyclin-like_sf"/>
</dbReference>
<dbReference type="GO" id="GO:0016538">
    <property type="term" value="F:cyclin-dependent protein serine/threonine kinase regulator activity"/>
    <property type="evidence" value="ECO:0007669"/>
    <property type="project" value="InterPro"/>
</dbReference>
<gene>
    <name evidence="1" type="ORF">BN1723_015197</name>
</gene>
<dbReference type="PANTHER" id="PTHR10026">
    <property type="entry name" value="CYCLIN"/>
    <property type="match status" value="1"/>
</dbReference>
<accession>A0A0G4MTV3</accession>
<evidence type="ECO:0000313" key="2">
    <source>
        <dbReference type="Proteomes" id="UP000045706"/>
    </source>
</evidence>
<dbReference type="Proteomes" id="UP000045706">
    <property type="component" value="Unassembled WGS sequence"/>
</dbReference>
<dbReference type="InterPro" id="IPR043198">
    <property type="entry name" value="Cyclin/Ssn8"/>
</dbReference>
<proteinExistence type="predicted"/>
<dbReference type="GO" id="GO:0006357">
    <property type="term" value="P:regulation of transcription by RNA polymerase II"/>
    <property type="evidence" value="ECO:0007669"/>
    <property type="project" value="InterPro"/>
</dbReference>
<name>A0A0G4MTV3_VERLO</name>
<dbReference type="Gene3D" id="1.10.472.10">
    <property type="entry name" value="Cyclin-like"/>
    <property type="match status" value="2"/>
</dbReference>
<evidence type="ECO:0000313" key="1">
    <source>
        <dbReference type="EMBL" id="CRK37410.1"/>
    </source>
</evidence>
<dbReference type="SUPFAM" id="SSF47954">
    <property type="entry name" value="Cyclin-like"/>
    <property type="match status" value="2"/>
</dbReference>
<organism evidence="1 2">
    <name type="scientific">Verticillium longisporum</name>
    <name type="common">Verticillium dahliae var. longisporum</name>
    <dbReference type="NCBI Taxonomy" id="100787"/>
    <lineage>
        <taxon>Eukaryota</taxon>
        <taxon>Fungi</taxon>
        <taxon>Dikarya</taxon>
        <taxon>Ascomycota</taxon>
        <taxon>Pezizomycotina</taxon>
        <taxon>Sordariomycetes</taxon>
        <taxon>Hypocreomycetidae</taxon>
        <taxon>Glomerellales</taxon>
        <taxon>Plectosphaerellaceae</taxon>
        <taxon>Verticillium</taxon>
    </lineage>
</organism>
<sequence>MAHMINSLATAAQLHRRTSFSSLPTDLQDIILYSTQCLTQAAGMLLELPQSTTAQANVILARYWLVEPPMAYEFSDASAASLYLARILYALSFDTHVSLPHPLGVTYLQTLDFLGLPKGEIGKRTIEYLNTALLSPQMLYLTHQPNALATAAIYNAAKDLEAKMPECEWWEVFDVDREELGFLVVGMRSLEGWVTQQQETLPSLMCEGMVTRDKVDEEMRRRCVHTGNGDKALDEEEEMMRKMDAKMADA</sequence>